<evidence type="ECO:0000313" key="2">
    <source>
        <dbReference type="EMBL" id="ERT08885.1"/>
    </source>
</evidence>
<dbReference type="PANTHER" id="PTHR43591">
    <property type="entry name" value="METHYLTRANSFERASE"/>
    <property type="match status" value="1"/>
</dbReference>
<dbReference type="SUPFAM" id="SSF53335">
    <property type="entry name" value="S-adenosyl-L-methionine-dependent methyltransferases"/>
    <property type="match status" value="1"/>
</dbReference>
<dbReference type="InterPro" id="IPR029063">
    <property type="entry name" value="SAM-dependent_MTases_sf"/>
</dbReference>
<dbReference type="Proteomes" id="UP000017127">
    <property type="component" value="Unassembled WGS sequence"/>
</dbReference>
<name>U7QP79_9CYAN</name>
<dbReference type="PATRIC" id="fig|1348334.3.peg.1155"/>
<dbReference type="Gene3D" id="3.40.50.150">
    <property type="entry name" value="Vaccinia Virus protein VP39"/>
    <property type="match status" value="1"/>
</dbReference>
<proteinExistence type="predicted"/>
<protein>
    <submittedName>
        <fullName evidence="2">Methyltransferase domain protein</fullName>
    </submittedName>
</protein>
<keyword evidence="3" id="KW-1185">Reference proteome</keyword>
<dbReference type="InterPro" id="IPR013216">
    <property type="entry name" value="Methyltransf_11"/>
</dbReference>
<dbReference type="GO" id="GO:0032259">
    <property type="term" value="P:methylation"/>
    <property type="evidence" value="ECO:0007669"/>
    <property type="project" value="UniProtKB-KW"/>
</dbReference>
<dbReference type="AlphaFoldDB" id="U7QP79"/>
<organism evidence="2 3">
    <name type="scientific">Lyngbya aestuarii BL J</name>
    <dbReference type="NCBI Taxonomy" id="1348334"/>
    <lineage>
        <taxon>Bacteria</taxon>
        <taxon>Bacillati</taxon>
        <taxon>Cyanobacteriota</taxon>
        <taxon>Cyanophyceae</taxon>
        <taxon>Oscillatoriophycideae</taxon>
        <taxon>Oscillatoriales</taxon>
        <taxon>Microcoleaceae</taxon>
        <taxon>Lyngbya</taxon>
    </lineage>
</organism>
<keyword evidence="2" id="KW-0489">Methyltransferase</keyword>
<gene>
    <name evidence="2" type="ORF">M595_1181</name>
</gene>
<evidence type="ECO:0000259" key="1">
    <source>
        <dbReference type="Pfam" id="PF08241"/>
    </source>
</evidence>
<dbReference type="EMBL" id="AUZM01000007">
    <property type="protein sequence ID" value="ERT08885.1"/>
    <property type="molecule type" value="Genomic_DNA"/>
</dbReference>
<accession>U7QP79</accession>
<comment type="caution">
    <text evidence="2">The sequence shown here is derived from an EMBL/GenBank/DDBJ whole genome shotgun (WGS) entry which is preliminary data.</text>
</comment>
<dbReference type="CDD" id="cd02440">
    <property type="entry name" value="AdoMet_MTases"/>
    <property type="match status" value="1"/>
</dbReference>
<dbReference type="GO" id="GO:0008757">
    <property type="term" value="F:S-adenosylmethionine-dependent methyltransferase activity"/>
    <property type="evidence" value="ECO:0007669"/>
    <property type="project" value="InterPro"/>
</dbReference>
<keyword evidence="2" id="KW-0808">Transferase</keyword>
<evidence type="ECO:0000313" key="3">
    <source>
        <dbReference type="Proteomes" id="UP000017127"/>
    </source>
</evidence>
<reference evidence="2 3" key="1">
    <citation type="journal article" date="2013" name="Front. Microbiol.">
        <title>Comparative genomic analyses of the cyanobacterium, Lyngbya aestuarii BL J, a powerful hydrogen producer.</title>
        <authorList>
            <person name="Kothari A."/>
            <person name="Vaughn M."/>
            <person name="Garcia-Pichel F."/>
        </authorList>
    </citation>
    <scope>NUCLEOTIDE SEQUENCE [LARGE SCALE GENOMIC DNA]</scope>
    <source>
        <strain evidence="2 3">BL J</strain>
    </source>
</reference>
<feature type="domain" description="Methyltransferase type 11" evidence="1">
    <location>
        <begin position="68"/>
        <end position="161"/>
    </location>
</feature>
<dbReference type="Pfam" id="PF08241">
    <property type="entry name" value="Methyltransf_11"/>
    <property type="match status" value="1"/>
</dbReference>
<dbReference type="PANTHER" id="PTHR43591:SF110">
    <property type="entry name" value="RHODANESE DOMAIN-CONTAINING PROTEIN"/>
    <property type="match status" value="1"/>
</dbReference>
<sequence length="280" mass="32054">MGVQKICYKWKDWVGYNKMDHFEVGRLWNENAPAWTALSRQGYDVYRDLVNTPAFLEVLPDIHGLEGLDIGCGEGSNTRKLASLGAKMVGIDISSIFIQEAISQENIEPLGIKFLVASALELPFADQRFDFATAFMSLMDMPNYDIALREAFRILKPGGFLQFSITHPCFDTPHRKNLRDEMGKTYAIEVGGYFDRIDGQISEWIFGSAPEKVQQQWPKFRIPFYHHTISEWLNLLIDVGFVLEKFVEPKANDVVTTHYPQMQDSQVVAYFLQVRCRKPG</sequence>